<keyword evidence="21 35" id="KW-0472">Membrane</keyword>
<evidence type="ECO:0000256" key="8">
    <source>
        <dbReference type="ARBA" id="ARBA00022501"/>
    </source>
</evidence>
<keyword evidence="22" id="KW-0275">Fatty acid biosynthesis</keyword>
<dbReference type="Ensembl" id="ENSBJAT00000020465.1">
    <property type="protein sequence ID" value="ENSBJAP00000019900.1"/>
    <property type="gene ID" value="ENSBJAG00000013097.1"/>
</dbReference>
<protein>
    <recommendedName>
        <fullName evidence="30">Thromboxane-A synthase</fullName>
        <ecNumber evidence="7">4.2.1.152</ecNumber>
        <ecNumber evidence="29">5.3.99.5</ecNumber>
    </recommendedName>
    <alternativeName>
        <fullName evidence="31">Cytochrome P450 5A1</fullName>
    </alternativeName>
    <alternativeName>
        <fullName evidence="25">Hydroperoxy icosatetraenoate dehydratase</fullName>
    </alternativeName>
</protein>
<organism evidence="36 37">
    <name type="scientific">Buteo japonicus</name>
    <dbReference type="NCBI Taxonomy" id="224669"/>
    <lineage>
        <taxon>Eukaryota</taxon>
        <taxon>Metazoa</taxon>
        <taxon>Chordata</taxon>
        <taxon>Craniata</taxon>
        <taxon>Vertebrata</taxon>
        <taxon>Euteleostomi</taxon>
        <taxon>Archelosauria</taxon>
        <taxon>Archosauria</taxon>
        <taxon>Dinosauria</taxon>
        <taxon>Saurischia</taxon>
        <taxon>Theropoda</taxon>
        <taxon>Coelurosauria</taxon>
        <taxon>Aves</taxon>
        <taxon>Neognathae</taxon>
        <taxon>Neoaves</taxon>
        <taxon>Telluraves</taxon>
        <taxon>Accipitrimorphae</taxon>
        <taxon>Accipitriformes</taxon>
        <taxon>Accipitridae</taxon>
        <taxon>Accipitrinae</taxon>
        <taxon>Buteo</taxon>
    </lineage>
</organism>
<keyword evidence="18 33" id="KW-0408">Iron</keyword>
<evidence type="ECO:0000256" key="26">
    <source>
        <dbReference type="ARBA" id="ARBA00036380"/>
    </source>
</evidence>
<evidence type="ECO:0000256" key="18">
    <source>
        <dbReference type="ARBA" id="ARBA00023004"/>
    </source>
</evidence>
<evidence type="ECO:0000256" key="21">
    <source>
        <dbReference type="ARBA" id="ARBA00023136"/>
    </source>
</evidence>
<dbReference type="PRINTS" id="PR00463">
    <property type="entry name" value="EP450I"/>
</dbReference>
<keyword evidence="14" id="KW-0256">Endoplasmic reticulum</keyword>
<evidence type="ECO:0000256" key="13">
    <source>
        <dbReference type="ARBA" id="ARBA00022723"/>
    </source>
</evidence>
<keyword evidence="15" id="KW-0276">Fatty acid metabolism</keyword>
<evidence type="ECO:0000256" key="17">
    <source>
        <dbReference type="ARBA" id="ARBA00023002"/>
    </source>
</evidence>
<evidence type="ECO:0000256" key="32">
    <source>
        <dbReference type="ARBA" id="ARBA00054825"/>
    </source>
</evidence>
<dbReference type="GO" id="GO:0004796">
    <property type="term" value="F:thromboxane-A synthase activity"/>
    <property type="evidence" value="ECO:0007669"/>
    <property type="project" value="UniProtKB-EC"/>
</dbReference>
<keyword evidence="20" id="KW-0443">Lipid metabolism</keyword>
<dbReference type="InterPro" id="IPR001128">
    <property type="entry name" value="Cyt_P450"/>
</dbReference>
<evidence type="ECO:0000256" key="20">
    <source>
        <dbReference type="ARBA" id="ARBA00023098"/>
    </source>
</evidence>
<evidence type="ECO:0000256" key="31">
    <source>
        <dbReference type="ARBA" id="ARBA00042726"/>
    </source>
</evidence>
<comment type="cofactor">
    <cofactor evidence="3 33">
        <name>heme</name>
        <dbReference type="ChEBI" id="CHEBI:30413"/>
    </cofactor>
</comment>
<evidence type="ECO:0000256" key="1">
    <source>
        <dbReference type="ARBA" id="ARBA00001143"/>
    </source>
</evidence>
<dbReference type="GO" id="GO:0005506">
    <property type="term" value="F:iron ion binding"/>
    <property type="evidence" value="ECO:0007669"/>
    <property type="project" value="InterPro"/>
</dbReference>
<dbReference type="PANTHER" id="PTHR24302">
    <property type="entry name" value="CYTOCHROME P450 FAMILY 3"/>
    <property type="match status" value="1"/>
</dbReference>
<dbReference type="Pfam" id="PF00067">
    <property type="entry name" value="p450"/>
    <property type="match status" value="1"/>
</dbReference>
<dbReference type="InterPro" id="IPR036396">
    <property type="entry name" value="Cyt_P450_sf"/>
</dbReference>
<evidence type="ECO:0000256" key="25">
    <source>
        <dbReference type="ARBA" id="ARBA00033404"/>
    </source>
</evidence>
<evidence type="ECO:0000256" key="30">
    <source>
        <dbReference type="ARBA" id="ARBA00040834"/>
    </source>
</evidence>
<comment type="catalytic activity">
    <reaction evidence="1">
        <text>(15S)-hydroperoxy-(5Z,8Z,11Z,13E)-eicosatetraenoate = 15-oxo-(5Z,8Z,11Z,13E)-eicosatetraenoate + H2O</text>
        <dbReference type="Rhea" id="RHEA:48636"/>
        <dbReference type="ChEBI" id="CHEBI:15377"/>
        <dbReference type="ChEBI" id="CHEBI:57410"/>
        <dbReference type="ChEBI" id="CHEBI:57446"/>
    </reaction>
    <physiologicalReaction direction="left-to-right" evidence="1">
        <dbReference type="Rhea" id="RHEA:48637"/>
    </physiologicalReaction>
</comment>
<reference evidence="36" key="2">
    <citation type="submission" date="2025-09" db="UniProtKB">
        <authorList>
            <consortium name="Ensembl"/>
        </authorList>
    </citation>
    <scope>IDENTIFICATION</scope>
</reference>
<dbReference type="GO" id="GO:0001516">
    <property type="term" value="P:prostaglandin biosynthetic process"/>
    <property type="evidence" value="ECO:0007669"/>
    <property type="project" value="UniProtKB-KW"/>
</dbReference>
<dbReference type="GO" id="GO:0008395">
    <property type="term" value="F:steroid hydroxylase activity"/>
    <property type="evidence" value="ECO:0007669"/>
    <property type="project" value="TreeGrafter"/>
</dbReference>
<keyword evidence="17 34" id="KW-0560">Oxidoreductase</keyword>
<evidence type="ECO:0000256" key="35">
    <source>
        <dbReference type="SAM" id="Phobius"/>
    </source>
</evidence>
<comment type="similarity">
    <text evidence="5 34">Belongs to the cytochrome P450 family.</text>
</comment>
<keyword evidence="16 35" id="KW-1133">Transmembrane helix</keyword>
<keyword evidence="13 33" id="KW-0479">Metal-binding</keyword>
<evidence type="ECO:0000256" key="34">
    <source>
        <dbReference type="RuleBase" id="RU000461"/>
    </source>
</evidence>
<evidence type="ECO:0000256" key="23">
    <source>
        <dbReference type="ARBA" id="ARBA00023235"/>
    </source>
</evidence>
<evidence type="ECO:0000256" key="4">
    <source>
        <dbReference type="ARBA" id="ARBA00004477"/>
    </source>
</evidence>
<evidence type="ECO:0000256" key="10">
    <source>
        <dbReference type="ARBA" id="ARBA00022585"/>
    </source>
</evidence>
<evidence type="ECO:0000256" key="5">
    <source>
        <dbReference type="ARBA" id="ARBA00010617"/>
    </source>
</evidence>
<reference evidence="36" key="1">
    <citation type="submission" date="2025-08" db="UniProtKB">
        <authorList>
            <consortium name="Ensembl"/>
        </authorList>
    </citation>
    <scope>IDENTIFICATION</scope>
</reference>
<dbReference type="Gene3D" id="1.10.630.10">
    <property type="entry name" value="Cytochrome P450"/>
    <property type="match status" value="1"/>
</dbReference>
<dbReference type="GO" id="GO:0020037">
    <property type="term" value="F:heme binding"/>
    <property type="evidence" value="ECO:0007669"/>
    <property type="project" value="InterPro"/>
</dbReference>
<name>A0A8C0BNQ6_9AVES</name>
<feature type="binding site" description="axial binding residue" evidence="33">
    <location>
        <position position="484"/>
    </location>
    <ligand>
        <name>heme</name>
        <dbReference type="ChEBI" id="CHEBI:30413"/>
    </ligand>
    <ligandPart>
        <name>Fe</name>
        <dbReference type="ChEBI" id="CHEBI:18248"/>
    </ligandPart>
</feature>
<comment type="subcellular location">
    <subcellularLocation>
        <location evidence="4">Endoplasmic reticulum membrane</location>
        <topology evidence="4">Multi-pass membrane protein</topology>
    </subcellularLocation>
</comment>
<evidence type="ECO:0000313" key="36">
    <source>
        <dbReference type="Ensembl" id="ENSBJAP00000019900.1"/>
    </source>
</evidence>
<evidence type="ECO:0000256" key="14">
    <source>
        <dbReference type="ARBA" id="ARBA00022824"/>
    </source>
</evidence>
<evidence type="ECO:0000256" key="15">
    <source>
        <dbReference type="ARBA" id="ARBA00022832"/>
    </source>
</evidence>
<keyword evidence="19 34" id="KW-0503">Monooxygenase</keyword>
<comment type="subunit">
    <text evidence="6">Monomer.</text>
</comment>
<dbReference type="GO" id="GO:0005789">
    <property type="term" value="C:endoplasmic reticulum membrane"/>
    <property type="evidence" value="ECO:0007669"/>
    <property type="project" value="UniProtKB-SubCell"/>
</dbReference>
<dbReference type="PRINTS" id="PR00385">
    <property type="entry name" value="P450"/>
</dbReference>
<dbReference type="PROSITE" id="PS00086">
    <property type="entry name" value="CYTOCHROME_P450"/>
    <property type="match status" value="1"/>
</dbReference>
<dbReference type="Proteomes" id="UP000694555">
    <property type="component" value="Unplaced"/>
</dbReference>
<dbReference type="EC" id="5.3.99.5" evidence="29"/>
<keyword evidence="8" id="KW-0644">Prostaglandin metabolism</keyword>
<accession>A0A8C0BNQ6</accession>
<evidence type="ECO:0000256" key="3">
    <source>
        <dbReference type="ARBA" id="ARBA00001971"/>
    </source>
</evidence>
<sequence length="538" mass="61222">ADWQLQNHLISISGPNTRLDLNLLTVSWYSTSAFSKLSKVGIRHPPPLPFIGNLLFFSEMEKRLPLYYIGRQMFVVVSTPEMIKQILVTDFSNFTNRTKPNLISKPMLDSILCLRDDRWKYVRSLLTPAFSNAKLKEVRCRQCCFHTLEDIIVFVCMTPLINQACDVLLCNLKVYADSGKAFDIQRCYNCFTLDVVGSVAFGTEVDSQKNPDDPFVKNCRTFFQTSLFKPLLILILSFPFIMIPLLRILPNKKQKELNGFFIQTIKNAIVLRQQQDAAERRRDFLQWMLDSRDSADSLAAGYLDVMNPSATSSQNAVPLAGKAPSEKVQKTLTEDEIAGQAFLFLIAGYETTTSTLSFATYLLATNPECQEKVLQEVDEFSAKHMVPDYQNVQELPYLDMVIAETLRMYPPAFRFTRETAKDCVVLGQHIPAGAVIETAVGHLHHNPEFWPEPEKFIPERFTEEAKKERHPFAYLPFGAGPRGCIGMKMGLLEIKMTLLRILQKFQFKTCPETEIPLQLKSKATLGPKNGIYIMLEPR</sequence>
<dbReference type="InterPro" id="IPR017972">
    <property type="entry name" value="Cyt_P450_CS"/>
</dbReference>
<evidence type="ECO:0000313" key="37">
    <source>
        <dbReference type="Proteomes" id="UP000694555"/>
    </source>
</evidence>
<evidence type="ECO:0000256" key="9">
    <source>
        <dbReference type="ARBA" id="ARBA00022516"/>
    </source>
</evidence>
<evidence type="ECO:0000256" key="33">
    <source>
        <dbReference type="PIRSR" id="PIRSR602401-1"/>
    </source>
</evidence>
<comment type="catalytic activity">
    <reaction evidence="2">
        <text>a hydroperoxyeicosatetraenoate = an oxoeicosatetraenoate + H2O</text>
        <dbReference type="Rhea" id="RHEA:55556"/>
        <dbReference type="ChEBI" id="CHEBI:15377"/>
        <dbReference type="ChEBI" id="CHEBI:59720"/>
        <dbReference type="ChEBI" id="CHEBI:131859"/>
        <dbReference type="EC" id="4.2.1.152"/>
    </reaction>
    <physiologicalReaction direction="left-to-right" evidence="2">
        <dbReference type="Rhea" id="RHEA:55557"/>
    </physiologicalReaction>
</comment>
<keyword evidence="9" id="KW-0444">Lipid biosynthesis</keyword>
<evidence type="ECO:0000256" key="28">
    <source>
        <dbReference type="ARBA" id="ARBA00036475"/>
    </source>
</evidence>
<evidence type="ECO:0000256" key="24">
    <source>
        <dbReference type="ARBA" id="ARBA00023239"/>
    </source>
</evidence>
<keyword evidence="24" id="KW-0456">Lyase</keyword>
<dbReference type="GO" id="GO:0016705">
    <property type="term" value="F:oxidoreductase activity, acting on paired donors, with incorporation or reduction of molecular oxygen"/>
    <property type="evidence" value="ECO:0007669"/>
    <property type="project" value="InterPro"/>
</dbReference>
<evidence type="ECO:0000256" key="11">
    <source>
        <dbReference type="ARBA" id="ARBA00022617"/>
    </source>
</evidence>
<keyword evidence="10" id="KW-0643">Prostaglandin biosynthesis</keyword>
<dbReference type="SUPFAM" id="SSF48264">
    <property type="entry name" value="Cytochrome P450"/>
    <property type="match status" value="1"/>
</dbReference>
<feature type="transmembrane region" description="Helical" evidence="35">
    <location>
        <begin position="227"/>
        <end position="246"/>
    </location>
</feature>
<evidence type="ECO:0000256" key="19">
    <source>
        <dbReference type="ARBA" id="ARBA00023033"/>
    </source>
</evidence>
<comment type="function">
    <text evidence="32">Catalyzes the conversion of prostaglandin H2 (PGH2) to thromboxane A2 (TXA2), a potent inducer of blood vessel constriction and platelet aggregation. Also cleaves PGH2 to 12-hydroxy-heptadecatrienoicacid (12-HHT) and malondialdehyde, which is known to act as a mediator of DNA damage. 12-HHT and malondialdehyde are formed stoichiometrically in the same amounts as TXA2. Additionally, displays dehydratase activity, toward (15S)-hydroperoxy-(5Z,8Z,11Z,13E)-eicosatetraenoate (15(S)-HPETE) producing 15-KETE and 15-HETE.</text>
</comment>
<comment type="catalytic activity">
    <reaction evidence="27">
        <text>prostaglandin H2 = (12S)-hydroxy-(5Z,8E,10E)-heptadecatrienoate + malonaldehyde</text>
        <dbReference type="Rhea" id="RHEA:48644"/>
        <dbReference type="ChEBI" id="CHEBI:57405"/>
        <dbReference type="ChEBI" id="CHEBI:90694"/>
        <dbReference type="ChEBI" id="CHEBI:566274"/>
    </reaction>
</comment>
<evidence type="ECO:0000256" key="16">
    <source>
        <dbReference type="ARBA" id="ARBA00022989"/>
    </source>
</evidence>
<dbReference type="InterPro" id="IPR050705">
    <property type="entry name" value="Cytochrome_P450_3A"/>
</dbReference>
<evidence type="ECO:0000256" key="6">
    <source>
        <dbReference type="ARBA" id="ARBA00011245"/>
    </source>
</evidence>
<dbReference type="PANTHER" id="PTHR24302:SF47">
    <property type="entry name" value="CYTOCHROME P450"/>
    <property type="match status" value="1"/>
</dbReference>
<evidence type="ECO:0000256" key="7">
    <source>
        <dbReference type="ARBA" id="ARBA00013084"/>
    </source>
</evidence>
<keyword evidence="23" id="KW-0413">Isomerase</keyword>
<comment type="catalytic activity">
    <reaction evidence="26">
        <text>(15S)-hydroperoxy-(5Z,8Z,11Z,13E)-eicosatetraenoate + AH2 = (15S)-hydroxy-(5Z,8Z,11Z,13E)-eicosatetraenoate + A + H2O</text>
        <dbReference type="Rhea" id="RHEA:48856"/>
        <dbReference type="ChEBI" id="CHEBI:13193"/>
        <dbReference type="ChEBI" id="CHEBI:15377"/>
        <dbReference type="ChEBI" id="CHEBI:17499"/>
        <dbReference type="ChEBI" id="CHEBI:57409"/>
        <dbReference type="ChEBI" id="CHEBI:57446"/>
    </reaction>
    <physiologicalReaction direction="left-to-right" evidence="26">
        <dbReference type="Rhea" id="RHEA:48857"/>
    </physiologicalReaction>
</comment>
<keyword evidence="12 35" id="KW-0812">Transmembrane</keyword>
<dbReference type="AlphaFoldDB" id="A0A8C0BNQ6"/>
<proteinExistence type="inferred from homology"/>
<evidence type="ECO:0000256" key="27">
    <source>
        <dbReference type="ARBA" id="ARBA00036424"/>
    </source>
</evidence>
<evidence type="ECO:0000256" key="29">
    <source>
        <dbReference type="ARBA" id="ARBA00038872"/>
    </source>
</evidence>
<dbReference type="FunFam" id="1.10.630.10:FF:000003">
    <property type="entry name" value="cytochrome P450 3A12-like isoform X2"/>
    <property type="match status" value="1"/>
</dbReference>
<keyword evidence="11 33" id="KW-0349">Heme</keyword>
<evidence type="ECO:0000256" key="12">
    <source>
        <dbReference type="ARBA" id="ARBA00022692"/>
    </source>
</evidence>
<dbReference type="EC" id="4.2.1.152" evidence="7"/>
<keyword evidence="37" id="KW-1185">Reference proteome</keyword>
<dbReference type="GO" id="GO:0106256">
    <property type="term" value="F:hydroperoxy icosatetraenoate dehydratase activity"/>
    <property type="evidence" value="ECO:0007669"/>
    <property type="project" value="UniProtKB-EC"/>
</dbReference>
<comment type="catalytic activity">
    <reaction evidence="28">
        <text>prostaglandin H2 = thromboxane A2</text>
        <dbReference type="Rhea" id="RHEA:17137"/>
        <dbReference type="ChEBI" id="CHEBI:57405"/>
        <dbReference type="ChEBI" id="CHEBI:57445"/>
        <dbReference type="EC" id="5.3.99.5"/>
    </reaction>
    <physiologicalReaction direction="left-to-right" evidence="28">
        <dbReference type="Rhea" id="RHEA:17138"/>
    </physiologicalReaction>
</comment>
<evidence type="ECO:0000256" key="22">
    <source>
        <dbReference type="ARBA" id="ARBA00023160"/>
    </source>
</evidence>
<evidence type="ECO:0000256" key="2">
    <source>
        <dbReference type="ARBA" id="ARBA00001719"/>
    </source>
</evidence>
<dbReference type="InterPro" id="IPR002401">
    <property type="entry name" value="Cyt_P450_E_grp-I"/>
</dbReference>